<evidence type="ECO:0000313" key="4">
    <source>
        <dbReference type="EMBL" id="SUY46531.1"/>
    </source>
</evidence>
<name>A0A381J5M1_9CLOT</name>
<dbReference type="GO" id="GO:0016787">
    <property type="term" value="F:hydrolase activity"/>
    <property type="evidence" value="ECO:0007669"/>
    <property type="project" value="UniProtKB-KW"/>
</dbReference>
<accession>A0A381J5M1</accession>
<keyword evidence="1 4" id="KW-0378">Hydrolase</keyword>
<feature type="coiled-coil region" evidence="2">
    <location>
        <begin position="116"/>
        <end position="171"/>
    </location>
</feature>
<dbReference type="Proteomes" id="UP000254664">
    <property type="component" value="Unassembled WGS sequence"/>
</dbReference>
<keyword evidence="2" id="KW-0175">Coiled coil</keyword>
<feature type="domain" description="Phosphohydrolase-associated" evidence="3">
    <location>
        <begin position="193"/>
        <end position="249"/>
    </location>
</feature>
<dbReference type="InterPro" id="IPR026875">
    <property type="entry name" value="PHydrolase_assoc_dom"/>
</dbReference>
<protein>
    <submittedName>
        <fullName evidence="4">Deoxyguanosinetriphosphate triphosphohydrolase</fullName>
    </submittedName>
</protein>
<sequence>MTDHTLWGILNHSKKQYETCSYYCNDKDKSRCNLIHEEKSCNSSGIMSLEFYENDLNDIVQHTKFDECWSVEAEVVNIADEIAQRHHDIEDGLEYNLILIDELVDEIKNSFKDCIIDEDKKRLEELKNKSKSIQLREYSAIIVNTLTSDVIRSSQERLESLKESLDIKTNENFYNNKIKIVNLSNKNCLNQLINFSPKVKREDKNFKKFLRDRVLNSFKAQRMDGVGNHIIKELFKAYIDNPQQLPDKTIISLYINLMSEGGLDEYKVNGKISVGKLRNKLQVDHNNRFRESNYINGLTRTICDYISGMTDRYAISEHRKLYNYK</sequence>
<keyword evidence="5" id="KW-1185">Reference proteome</keyword>
<dbReference type="OrthoDB" id="9803619at2"/>
<evidence type="ECO:0000256" key="2">
    <source>
        <dbReference type="SAM" id="Coils"/>
    </source>
</evidence>
<dbReference type="RefSeq" id="WP_115640594.1">
    <property type="nucleotide sequence ID" value="NZ_UFWZ01000001.1"/>
</dbReference>
<organism evidence="4 5">
    <name type="scientific">Clostridium putrefaciens</name>
    <dbReference type="NCBI Taxonomy" id="99675"/>
    <lineage>
        <taxon>Bacteria</taxon>
        <taxon>Bacillati</taxon>
        <taxon>Bacillota</taxon>
        <taxon>Clostridia</taxon>
        <taxon>Eubacteriales</taxon>
        <taxon>Clostridiaceae</taxon>
        <taxon>Clostridium</taxon>
    </lineage>
</organism>
<dbReference type="Gene3D" id="1.10.3210.10">
    <property type="entry name" value="Hypothetical protein af1432"/>
    <property type="match status" value="1"/>
</dbReference>
<dbReference type="EMBL" id="UFWZ01000001">
    <property type="protein sequence ID" value="SUY46531.1"/>
    <property type="molecule type" value="Genomic_DNA"/>
</dbReference>
<reference evidence="4 5" key="1">
    <citation type="submission" date="2018-06" db="EMBL/GenBank/DDBJ databases">
        <authorList>
            <consortium name="Pathogen Informatics"/>
            <person name="Doyle S."/>
        </authorList>
    </citation>
    <scope>NUCLEOTIDE SEQUENCE [LARGE SCALE GENOMIC DNA]</scope>
    <source>
        <strain evidence="4 5">NCTC9836</strain>
    </source>
</reference>
<evidence type="ECO:0000313" key="5">
    <source>
        <dbReference type="Proteomes" id="UP000254664"/>
    </source>
</evidence>
<evidence type="ECO:0000259" key="3">
    <source>
        <dbReference type="Pfam" id="PF13286"/>
    </source>
</evidence>
<evidence type="ECO:0000256" key="1">
    <source>
        <dbReference type="ARBA" id="ARBA00022801"/>
    </source>
</evidence>
<proteinExistence type="predicted"/>
<feature type="domain" description="Phosphohydrolase-associated" evidence="3">
    <location>
        <begin position="281"/>
        <end position="320"/>
    </location>
</feature>
<gene>
    <name evidence="4" type="ORF">NCTC9836_00827</name>
</gene>
<dbReference type="Pfam" id="PF13286">
    <property type="entry name" value="HD_assoc"/>
    <property type="match status" value="2"/>
</dbReference>
<dbReference type="AlphaFoldDB" id="A0A381J5M1"/>
<dbReference type="SUPFAM" id="SSF109604">
    <property type="entry name" value="HD-domain/PDEase-like"/>
    <property type="match status" value="1"/>
</dbReference>